<dbReference type="AlphaFoldDB" id="A0AAE0VLT0"/>
<reference evidence="1" key="3">
    <citation type="submission" date="2023-05" db="EMBL/GenBank/DDBJ databases">
        <authorList>
            <person name="Smith C.H."/>
        </authorList>
    </citation>
    <scope>NUCLEOTIDE SEQUENCE</scope>
    <source>
        <strain evidence="1">CHS0354</strain>
        <tissue evidence="1">Mantle</tissue>
    </source>
</reference>
<reference evidence="1" key="1">
    <citation type="journal article" date="2021" name="Genome Biol. Evol.">
        <title>A High-Quality Reference Genome for a Parasitic Bivalve with Doubly Uniparental Inheritance (Bivalvia: Unionida).</title>
        <authorList>
            <person name="Smith C.H."/>
        </authorList>
    </citation>
    <scope>NUCLEOTIDE SEQUENCE</scope>
    <source>
        <strain evidence="1">CHS0354</strain>
    </source>
</reference>
<keyword evidence="2" id="KW-1185">Reference proteome</keyword>
<proteinExistence type="predicted"/>
<name>A0AAE0VLT0_9BIVA</name>
<sequence>MSMLLNTLSKYGKDKYEVIFTKENISLKYAFVTLDWAEEKDFIKYTKNGKLRETLKSTKVQLILDDVKLGGGIYVLNNLENIDGVGNFASLVGKICDYLK</sequence>
<comment type="caution">
    <text evidence="1">The sequence shown here is derived from an EMBL/GenBank/DDBJ whole genome shotgun (WGS) entry which is preliminary data.</text>
</comment>
<dbReference type="EMBL" id="JAEAOA010001427">
    <property type="protein sequence ID" value="KAK3582316.1"/>
    <property type="molecule type" value="Genomic_DNA"/>
</dbReference>
<accession>A0AAE0VLT0</accession>
<organism evidence="1 2">
    <name type="scientific">Potamilus streckersoni</name>
    <dbReference type="NCBI Taxonomy" id="2493646"/>
    <lineage>
        <taxon>Eukaryota</taxon>
        <taxon>Metazoa</taxon>
        <taxon>Spiralia</taxon>
        <taxon>Lophotrochozoa</taxon>
        <taxon>Mollusca</taxon>
        <taxon>Bivalvia</taxon>
        <taxon>Autobranchia</taxon>
        <taxon>Heteroconchia</taxon>
        <taxon>Palaeoheterodonta</taxon>
        <taxon>Unionida</taxon>
        <taxon>Unionoidea</taxon>
        <taxon>Unionidae</taxon>
        <taxon>Ambleminae</taxon>
        <taxon>Lampsilini</taxon>
        <taxon>Potamilus</taxon>
    </lineage>
</organism>
<evidence type="ECO:0000313" key="2">
    <source>
        <dbReference type="Proteomes" id="UP001195483"/>
    </source>
</evidence>
<reference evidence="1" key="2">
    <citation type="journal article" date="2021" name="Genome Biol. Evol.">
        <title>Developing a high-quality reference genome for a parasitic bivalve with doubly uniparental inheritance (Bivalvia: Unionida).</title>
        <authorList>
            <person name="Smith C.H."/>
        </authorList>
    </citation>
    <scope>NUCLEOTIDE SEQUENCE</scope>
    <source>
        <strain evidence="1">CHS0354</strain>
        <tissue evidence="1">Mantle</tissue>
    </source>
</reference>
<protein>
    <submittedName>
        <fullName evidence="1">Uncharacterized protein</fullName>
    </submittedName>
</protein>
<evidence type="ECO:0000313" key="1">
    <source>
        <dbReference type="EMBL" id="KAK3582316.1"/>
    </source>
</evidence>
<gene>
    <name evidence="1" type="ORF">CHS0354_023857</name>
</gene>
<dbReference type="Proteomes" id="UP001195483">
    <property type="component" value="Unassembled WGS sequence"/>
</dbReference>